<protein>
    <submittedName>
        <fullName evidence="1">Uncharacterized protein</fullName>
    </submittedName>
</protein>
<feature type="non-terminal residue" evidence="1">
    <location>
        <position position="18"/>
    </location>
</feature>
<organism evidence="1 2">
    <name type="scientific">Trifolium medium</name>
    <dbReference type="NCBI Taxonomy" id="97028"/>
    <lineage>
        <taxon>Eukaryota</taxon>
        <taxon>Viridiplantae</taxon>
        <taxon>Streptophyta</taxon>
        <taxon>Embryophyta</taxon>
        <taxon>Tracheophyta</taxon>
        <taxon>Spermatophyta</taxon>
        <taxon>Magnoliopsida</taxon>
        <taxon>eudicotyledons</taxon>
        <taxon>Gunneridae</taxon>
        <taxon>Pentapetalae</taxon>
        <taxon>rosids</taxon>
        <taxon>fabids</taxon>
        <taxon>Fabales</taxon>
        <taxon>Fabaceae</taxon>
        <taxon>Papilionoideae</taxon>
        <taxon>50 kb inversion clade</taxon>
        <taxon>NPAAA clade</taxon>
        <taxon>Hologalegina</taxon>
        <taxon>IRL clade</taxon>
        <taxon>Trifolieae</taxon>
        <taxon>Trifolium</taxon>
    </lineage>
</organism>
<dbReference type="EMBL" id="LXQA010770334">
    <property type="protein sequence ID" value="MCI70181.1"/>
    <property type="molecule type" value="Genomic_DNA"/>
</dbReference>
<dbReference type="Proteomes" id="UP000265520">
    <property type="component" value="Unassembled WGS sequence"/>
</dbReference>
<proteinExistence type="predicted"/>
<accession>A0A392U9K0</accession>
<evidence type="ECO:0000313" key="2">
    <source>
        <dbReference type="Proteomes" id="UP000265520"/>
    </source>
</evidence>
<comment type="caution">
    <text evidence="1">The sequence shown here is derived from an EMBL/GenBank/DDBJ whole genome shotgun (WGS) entry which is preliminary data.</text>
</comment>
<sequence length="18" mass="1953">MNETLAQRAHPEMGALLA</sequence>
<dbReference type="AlphaFoldDB" id="A0A392U9K0"/>
<name>A0A392U9K0_9FABA</name>
<keyword evidence="2" id="KW-1185">Reference proteome</keyword>
<reference evidence="1 2" key="1">
    <citation type="journal article" date="2018" name="Front. Plant Sci.">
        <title>Red Clover (Trifolium pratense) and Zigzag Clover (T. medium) - A Picture of Genomic Similarities and Differences.</title>
        <authorList>
            <person name="Dluhosova J."/>
            <person name="Istvanek J."/>
            <person name="Nedelnik J."/>
            <person name="Repkova J."/>
        </authorList>
    </citation>
    <scope>NUCLEOTIDE SEQUENCE [LARGE SCALE GENOMIC DNA]</scope>
    <source>
        <strain evidence="2">cv. 10/8</strain>
        <tissue evidence="1">Leaf</tissue>
    </source>
</reference>
<evidence type="ECO:0000313" key="1">
    <source>
        <dbReference type="EMBL" id="MCI70181.1"/>
    </source>
</evidence>